<keyword evidence="6" id="KW-0687">Ribonucleoprotein</keyword>
<keyword evidence="1 2" id="KW-0694">RNA-binding</keyword>
<evidence type="ECO:0000313" key="7">
    <source>
        <dbReference type="Proteomes" id="UP001607302"/>
    </source>
</evidence>
<evidence type="ECO:0000313" key="6">
    <source>
        <dbReference type="EMBL" id="KAL2711847.1"/>
    </source>
</evidence>
<keyword evidence="7" id="KW-1185">Reference proteome</keyword>
<feature type="region of interest" description="Disordered" evidence="4">
    <location>
        <begin position="268"/>
        <end position="313"/>
    </location>
</feature>
<dbReference type="SUPFAM" id="SSF54928">
    <property type="entry name" value="RNA-binding domain, RBD"/>
    <property type="match status" value="2"/>
</dbReference>
<dbReference type="InterPro" id="IPR000504">
    <property type="entry name" value="RRM_dom"/>
</dbReference>
<dbReference type="CDD" id="cd12424">
    <property type="entry name" value="RRM3_hnRNPL_like"/>
    <property type="match status" value="1"/>
</dbReference>
<evidence type="ECO:0000256" key="3">
    <source>
        <dbReference type="SAM" id="Coils"/>
    </source>
</evidence>
<feature type="region of interest" description="Disordered" evidence="4">
    <location>
        <begin position="555"/>
        <end position="578"/>
    </location>
</feature>
<dbReference type="EMBL" id="JAUDFV010000173">
    <property type="protein sequence ID" value="KAL2711847.1"/>
    <property type="molecule type" value="Genomic_DNA"/>
</dbReference>
<sequence length="586" mass="64139">MHPPTGSTPQVTFPPGAGHDRYEESFNGPATYAEPYVERYGIKSEFSGREPLHPTPPRPGYVPTLGQTPPSSTQGSVMMVYGLQPDKVNTDKLFNLFCLYGNVTKVKFLKTKEGCAMIQMGDSIAVERCLQNLNNVTIGTDGRLQLGFSKQAFLSDVTNPYILPDKTASFKDFTGSKNNRFLNPAMANKNRIQPPSKIVHFFNTPPDLTEETVNRVFVERGIEAPTTVKLFPLKSERSSSGLIEFSSVGIAVAAIMECNHTALENSTGLGIERRDPGPAASAPAPAPLSRPAPVVCHRCDDHGPAPSHSDNPIPGIATAGSSSFATCLFPNSNANLIYNCTTSPATSSADVLALLSIAEDVSGILRRPDHHHETFSSLGIIVLHRQSARKTLPKGDRSSISSIREMRSKRWIRQEEEEEEEEEEVEVEEVVAKVEERRRTDRVNIGACSTDEKGEAGCIIKQKQKKKDREKDYETTRLVLGGVALTMNAVFTRLTSKICYVLATTTTTTTVTSTTTTITTTVTTTITATSTITTITITRSRSCLIHDSSTITITTTTNHRHHRHNQHQPTPLFPSSTGRFTDYAAE</sequence>
<dbReference type="InterPro" id="IPR055204">
    <property type="entry name" value="HNRNPL_RRM"/>
</dbReference>
<feature type="coiled-coil region" evidence="3">
    <location>
        <begin position="408"/>
        <end position="437"/>
    </location>
</feature>
<comment type="caution">
    <text evidence="6">The sequence shown here is derived from an EMBL/GenBank/DDBJ whole genome shotgun (WGS) entry which is preliminary data.</text>
</comment>
<name>A0ABD1ZUP5_VESSQ</name>
<proteinExistence type="predicted"/>
<dbReference type="Pfam" id="PF13893">
    <property type="entry name" value="RRM_5"/>
    <property type="match status" value="1"/>
</dbReference>
<evidence type="ECO:0000256" key="1">
    <source>
        <dbReference type="ARBA" id="ARBA00022884"/>
    </source>
</evidence>
<keyword evidence="3" id="KW-0175">Coiled coil</keyword>
<dbReference type="Proteomes" id="UP001607302">
    <property type="component" value="Unassembled WGS sequence"/>
</dbReference>
<dbReference type="SMART" id="SM00360">
    <property type="entry name" value="RRM"/>
    <property type="match status" value="2"/>
</dbReference>
<dbReference type="Gene3D" id="3.30.70.330">
    <property type="match status" value="2"/>
</dbReference>
<dbReference type="GO" id="GO:0003723">
    <property type="term" value="F:RNA binding"/>
    <property type="evidence" value="ECO:0007669"/>
    <property type="project" value="UniProtKB-UniRule"/>
</dbReference>
<dbReference type="Pfam" id="PF22976">
    <property type="entry name" value="RRM_10"/>
    <property type="match status" value="1"/>
</dbReference>
<dbReference type="InterPro" id="IPR012677">
    <property type="entry name" value="Nucleotide-bd_a/b_plait_sf"/>
</dbReference>
<dbReference type="InterPro" id="IPR035979">
    <property type="entry name" value="RBD_domain_sf"/>
</dbReference>
<organism evidence="6 7">
    <name type="scientific">Vespula squamosa</name>
    <name type="common">Southern yellow jacket</name>
    <name type="synonym">Wasp</name>
    <dbReference type="NCBI Taxonomy" id="30214"/>
    <lineage>
        <taxon>Eukaryota</taxon>
        <taxon>Metazoa</taxon>
        <taxon>Ecdysozoa</taxon>
        <taxon>Arthropoda</taxon>
        <taxon>Hexapoda</taxon>
        <taxon>Insecta</taxon>
        <taxon>Pterygota</taxon>
        <taxon>Neoptera</taxon>
        <taxon>Endopterygota</taxon>
        <taxon>Hymenoptera</taxon>
        <taxon>Apocrita</taxon>
        <taxon>Aculeata</taxon>
        <taxon>Vespoidea</taxon>
        <taxon>Vespidae</taxon>
        <taxon>Vespinae</taxon>
        <taxon>Vespula</taxon>
    </lineage>
</organism>
<evidence type="ECO:0000259" key="5">
    <source>
        <dbReference type="PROSITE" id="PS50102"/>
    </source>
</evidence>
<dbReference type="AlphaFoldDB" id="A0ABD1ZUP5"/>
<dbReference type="GO" id="GO:1990904">
    <property type="term" value="C:ribonucleoprotein complex"/>
    <property type="evidence" value="ECO:0007669"/>
    <property type="project" value="UniProtKB-KW"/>
</dbReference>
<gene>
    <name evidence="6" type="ORF">V1478_018868</name>
</gene>
<feature type="region of interest" description="Disordered" evidence="4">
    <location>
        <begin position="1"/>
        <end position="28"/>
    </location>
</feature>
<reference evidence="6 7" key="1">
    <citation type="journal article" date="2024" name="Ann. Entomol. Soc. Am.">
        <title>Genomic analyses of the southern and eastern yellowjacket wasps (Hymenoptera: Vespidae) reveal evolutionary signatures of social life.</title>
        <authorList>
            <person name="Catto M.A."/>
            <person name="Caine P.B."/>
            <person name="Orr S.E."/>
            <person name="Hunt B.G."/>
            <person name="Goodisman M.A.D."/>
        </authorList>
    </citation>
    <scope>NUCLEOTIDE SEQUENCE [LARGE SCALE GENOMIC DNA]</scope>
    <source>
        <strain evidence="6">233</strain>
        <tissue evidence="6">Head and thorax</tissue>
    </source>
</reference>
<protein>
    <submittedName>
        <fullName evidence="6">Heterogeneous nuclear ribonucleoprotein L isoform X1</fullName>
    </submittedName>
</protein>
<feature type="compositionally biased region" description="Polar residues" evidence="4">
    <location>
        <begin position="1"/>
        <end position="11"/>
    </location>
</feature>
<dbReference type="PANTHER" id="PTHR15592">
    <property type="entry name" value="MATRIN 3/NUCLEAR PROTEIN 220-RELATED"/>
    <property type="match status" value="1"/>
</dbReference>
<evidence type="ECO:0000256" key="2">
    <source>
        <dbReference type="PROSITE-ProRule" id="PRU00176"/>
    </source>
</evidence>
<evidence type="ECO:0000256" key="4">
    <source>
        <dbReference type="SAM" id="MobiDB-lite"/>
    </source>
</evidence>
<dbReference type="PROSITE" id="PS50102">
    <property type="entry name" value="RRM"/>
    <property type="match status" value="1"/>
</dbReference>
<accession>A0ABD1ZUP5</accession>
<feature type="domain" description="RRM" evidence="5">
    <location>
        <begin position="76"/>
        <end position="151"/>
    </location>
</feature>